<keyword evidence="2" id="KW-1185">Reference proteome</keyword>
<reference evidence="1 2" key="1">
    <citation type="journal article" date="2014" name="Genome Biol. Evol.">
        <title>The genome of the myxosporean Thelohanellus kitauei shows adaptations to nutrient acquisition within its fish host.</title>
        <authorList>
            <person name="Yang Y."/>
            <person name="Xiong J."/>
            <person name="Zhou Z."/>
            <person name="Huo F."/>
            <person name="Miao W."/>
            <person name="Ran C."/>
            <person name="Liu Y."/>
            <person name="Zhang J."/>
            <person name="Feng J."/>
            <person name="Wang M."/>
            <person name="Wang M."/>
            <person name="Wang L."/>
            <person name="Yao B."/>
        </authorList>
    </citation>
    <scope>NUCLEOTIDE SEQUENCE [LARGE SCALE GENOMIC DNA]</scope>
    <source>
        <strain evidence="1">Wuqing</strain>
    </source>
</reference>
<dbReference type="EMBL" id="JWZT01002010">
    <property type="protein sequence ID" value="KII70631.1"/>
    <property type="molecule type" value="Genomic_DNA"/>
</dbReference>
<evidence type="ECO:0000313" key="1">
    <source>
        <dbReference type="EMBL" id="KII70631.1"/>
    </source>
</evidence>
<dbReference type="SUPFAM" id="SSF50969">
    <property type="entry name" value="YVTN repeat-like/Quinoprotein amine dehydrogenase"/>
    <property type="match status" value="1"/>
</dbReference>
<dbReference type="AlphaFoldDB" id="A0A0C2MTL2"/>
<evidence type="ECO:0000313" key="2">
    <source>
        <dbReference type="Proteomes" id="UP000031668"/>
    </source>
</evidence>
<comment type="caution">
    <text evidence="1">The sequence shown here is derived from an EMBL/GenBank/DDBJ whole genome shotgun (WGS) entry which is preliminary data.</text>
</comment>
<organism evidence="1 2">
    <name type="scientific">Thelohanellus kitauei</name>
    <name type="common">Myxosporean</name>
    <dbReference type="NCBI Taxonomy" id="669202"/>
    <lineage>
        <taxon>Eukaryota</taxon>
        <taxon>Metazoa</taxon>
        <taxon>Cnidaria</taxon>
        <taxon>Myxozoa</taxon>
        <taxon>Myxosporea</taxon>
        <taxon>Bivalvulida</taxon>
        <taxon>Platysporina</taxon>
        <taxon>Myxobolidae</taxon>
        <taxon>Thelohanellus</taxon>
    </lineage>
</organism>
<sequence>MFSPKKFEDSICIEDPEKIEELQICRYRSIRTFYPLEEHPTITIYSQRKLVFIDLMDEKLVPTIFPTELQIDDKILNFKHDKLKKCIYFHVSAGITLKCYGTKKDLKKPATLMIQHHRIVGMDLDPSNHYLYYYDKHEITVTDLNTFVKRTIYQTEDIIQFFKVDWMKKYHISKFRHIYISCVLPNTSAEIRILTISGDLYDLVSVPDLVDELFYDMYSIDIYTHDGVYRYDTETQRLDKIQNAAFDLKYLRVYSSNHFITSYGVRYLYYFAFLKNIRLADMDMGLDYRK</sequence>
<name>A0A0C2MTL2_THEKT</name>
<accession>A0A0C2MTL2</accession>
<dbReference type="InterPro" id="IPR011044">
    <property type="entry name" value="Quino_amine_DH_bsu"/>
</dbReference>
<gene>
    <name evidence="1" type="ORF">RF11_06987</name>
</gene>
<protein>
    <submittedName>
        <fullName evidence="1">Uncharacterized protein</fullName>
    </submittedName>
</protein>
<proteinExistence type="predicted"/>
<dbReference type="Proteomes" id="UP000031668">
    <property type="component" value="Unassembled WGS sequence"/>
</dbReference>